<dbReference type="Proteomes" id="UP000265180">
    <property type="component" value="Chromosome 19"/>
</dbReference>
<keyword evidence="4" id="KW-1133">Transmembrane helix</keyword>
<reference evidence="6 7" key="2">
    <citation type="submission" date="2017-04" db="EMBL/GenBank/DDBJ databases">
        <title>CpG methylation of centromeres and impact of large insertions on vertebrate speciation.</title>
        <authorList>
            <person name="Ichikawa K."/>
            <person name="Yoshimura J."/>
            <person name="Morishita S."/>
        </authorList>
    </citation>
    <scope>NUCLEOTIDE SEQUENCE</scope>
    <source>
        <strain evidence="6 7">HNI</strain>
    </source>
</reference>
<proteinExistence type="predicted"/>
<evidence type="ECO:0000313" key="6">
    <source>
        <dbReference type="Ensembl" id="ENSORLP00020001361.1"/>
    </source>
</evidence>
<feature type="transmembrane region" description="Helical" evidence="4">
    <location>
        <begin position="334"/>
        <end position="352"/>
    </location>
</feature>
<dbReference type="AlphaFoldDB" id="A0A3P9JYS4"/>
<dbReference type="InterPro" id="IPR003591">
    <property type="entry name" value="Leu-rich_rpt_typical-subtyp"/>
</dbReference>
<dbReference type="SMART" id="SM00369">
    <property type="entry name" value="LRR_TYP"/>
    <property type="match status" value="7"/>
</dbReference>
<dbReference type="Ensembl" id="ENSORLT00020013143.1">
    <property type="protein sequence ID" value="ENSORLP00020001361.1"/>
    <property type="gene ID" value="ENSORLG00020002074.1"/>
</dbReference>
<evidence type="ECO:0000256" key="3">
    <source>
        <dbReference type="ARBA" id="ARBA00022737"/>
    </source>
</evidence>
<dbReference type="Gene3D" id="3.80.10.10">
    <property type="entry name" value="Ribonuclease Inhibitor"/>
    <property type="match status" value="2"/>
</dbReference>
<sequence length="372" mass="41892">MQRFQMHGSESSRCRRAERKMSTSCCRMLSLMSLLPLLNATASFRPCPGSCLCYRSSDLVDCRSSGLDQVPSDVPKGTWLLDLSGNNVEDVHTRSFMGLWALRILLLSNNSIHTLHPQALLSLQFLERLDLSFNRLRSLPPDFTQSLSSLQELRLDHNLLKHLDSASLEDSDNLRKLDLSHNRIQYMDVRAFKSLSRLRLLNLQGNRLNVLMNGLLSRQQALEVLLLGHNNISTIEAEALAPLRSLTLLGLHGNQLEHIKFKTFLKLQTTSTHIQMSRNPWICDCDLQRVFGKIQHVRHLHVEDYKDIVCHAPPQQAGSLLASMDSQLCMAETATVLVITITVMIAVIGALIKAERNRKNKQAASDAESAEK</sequence>
<dbReference type="PANTHER" id="PTHR24369:SF211">
    <property type="entry name" value="LEUCINE-RICH REPEAT-CONTAINING PROTEIN 15-LIKE"/>
    <property type="match status" value="1"/>
</dbReference>
<evidence type="ECO:0000256" key="1">
    <source>
        <dbReference type="ARBA" id="ARBA00022614"/>
    </source>
</evidence>
<reference key="1">
    <citation type="journal article" date="2007" name="Nature">
        <title>The medaka draft genome and insights into vertebrate genome evolution.</title>
        <authorList>
            <person name="Kasahara M."/>
            <person name="Naruse K."/>
            <person name="Sasaki S."/>
            <person name="Nakatani Y."/>
            <person name="Qu W."/>
            <person name="Ahsan B."/>
            <person name="Yamada T."/>
            <person name="Nagayasu Y."/>
            <person name="Doi K."/>
            <person name="Kasai Y."/>
            <person name="Jindo T."/>
            <person name="Kobayashi D."/>
            <person name="Shimada A."/>
            <person name="Toyoda A."/>
            <person name="Kuroki Y."/>
            <person name="Fujiyama A."/>
            <person name="Sasaki T."/>
            <person name="Shimizu A."/>
            <person name="Asakawa S."/>
            <person name="Shimizu N."/>
            <person name="Hashimoto S."/>
            <person name="Yang J."/>
            <person name="Lee Y."/>
            <person name="Matsushima K."/>
            <person name="Sugano S."/>
            <person name="Sakaizumi M."/>
            <person name="Narita T."/>
            <person name="Ohishi K."/>
            <person name="Haga S."/>
            <person name="Ohta F."/>
            <person name="Nomoto H."/>
            <person name="Nogata K."/>
            <person name="Morishita T."/>
            <person name="Endo T."/>
            <person name="Shin-I T."/>
            <person name="Takeda H."/>
            <person name="Morishita S."/>
            <person name="Kohara Y."/>
        </authorList>
    </citation>
    <scope>NUCLEOTIDE SEQUENCE [LARGE SCALE GENOMIC DNA]</scope>
    <source>
        <strain>Hd-rR</strain>
    </source>
</reference>
<reference evidence="6" key="4">
    <citation type="submission" date="2025-09" db="UniProtKB">
        <authorList>
            <consortium name="Ensembl"/>
        </authorList>
    </citation>
    <scope>IDENTIFICATION</scope>
    <source>
        <strain evidence="6">HNI</strain>
    </source>
</reference>
<name>A0A3P9JYS4_ORYLA</name>
<dbReference type="PROSITE" id="PS51450">
    <property type="entry name" value="LRR"/>
    <property type="match status" value="3"/>
</dbReference>
<evidence type="ECO:0000313" key="7">
    <source>
        <dbReference type="Proteomes" id="UP000265180"/>
    </source>
</evidence>
<feature type="domain" description="LRRCT" evidence="5">
    <location>
        <begin position="279"/>
        <end position="330"/>
    </location>
</feature>
<keyword evidence="2" id="KW-0732">Signal</keyword>
<keyword evidence="3" id="KW-0677">Repeat</keyword>
<evidence type="ECO:0000259" key="5">
    <source>
        <dbReference type="SMART" id="SM00082"/>
    </source>
</evidence>
<protein>
    <recommendedName>
        <fullName evidence="5">LRRCT domain-containing protein</fullName>
    </recommendedName>
</protein>
<dbReference type="PANTHER" id="PTHR24369">
    <property type="entry name" value="ANTIGEN BSP, PUTATIVE-RELATED"/>
    <property type="match status" value="1"/>
</dbReference>
<evidence type="ECO:0000256" key="4">
    <source>
        <dbReference type="SAM" id="Phobius"/>
    </source>
</evidence>
<dbReference type="InterPro" id="IPR001611">
    <property type="entry name" value="Leu-rich_rpt"/>
</dbReference>
<keyword evidence="4" id="KW-0472">Membrane</keyword>
<dbReference type="Pfam" id="PF13855">
    <property type="entry name" value="LRR_8"/>
    <property type="match status" value="2"/>
</dbReference>
<organism evidence="6 7">
    <name type="scientific">Oryzias latipes</name>
    <name type="common">Japanese rice fish</name>
    <name type="synonym">Japanese killifish</name>
    <dbReference type="NCBI Taxonomy" id="8090"/>
    <lineage>
        <taxon>Eukaryota</taxon>
        <taxon>Metazoa</taxon>
        <taxon>Chordata</taxon>
        <taxon>Craniata</taxon>
        <taxon>Vertebrata</taxon>
        <taxon>Euteleostomi</taxon>
        <taxon>Actinopterygii</taxon>
        <taxon>Neopterygii</taxon>
        <taxon>Teleostei</taxon>
        <taxon>Neoteleostei</taxon>
        <taxon>Acanthomorphata</taxon>
        <taxon>Ovalentaria</taxon>
        <taxon>Atherinomorphae</taxon>
        <taxon>Beloniformes</taxon>
        <taxon>Adrianichthyidae</taxon>
        <taxon>Oryziinae</taxon>
        <taxon>Oryzias</taxon>
    </lineage>
</organism>
<dbReference type="PRINTS" id="PR00019">
    <property type="entry name" value="LEURICHRPT"/>
</dbReference>
<accession>A0A3P9JYS4</accession>
<dbReference type="InterPro" id="IPR032675">
    <property type="entry name" value="LRR_dom_sf"/>
</dbReference>
<dbReference type="FunFam" id="3.80.10.10:FF:000082">
    <property type="entry name" value="Leucine-rich repeat-containing 24"/>
    <property type="match status" value="1"/>
</dbReference>
<reference evidence="6" key="3">
    <citation type="submission" date="2025-08" db="UniProtKB">
        <authorList>
            <consortium name="Ensembl"/>
        </authorList>
    </citation>
    <scope>IDENTIFICATION</scope>
    <source>
        <strain evidence="6">HNI</strain>
    </source>
</reference>
<dbReference type="SUPFAM" id="SSF52058">
    <property type="entry name" value="L domain-like"/>
    <property type="match status" value="1"/>
</dbReference>
<keyword evidence="4" id="KW-0812">Transmembrane</keyword>
<dbReference type="InterPro" id="IPR000483">
    <property type="entry name" value="Cys-rich_flank_reg_C"/>
</dbReference>
<dbReference type="InterPro" id="IPR050541">
    <property type="entry name" value="LRR_TM_domain-containing"/>
</dbReference>
<keyword evidence="1" id="KW-0433">Leucine-rich repeat</keyword>
<dbReference type="SMART" id="SM00082">
    <property type="entry name" value="LRRCT"/>
    <property type="match status" value="1"/>
</dbReference>
<evidence type="ECO:0000256" key="2">
    <source>
        <dbReference type="ARBA" id="ARBA00022729"/>
    </source>
</evidence>